<reference evidence="1 2" key="1">
    <citation type="submission" date="2022-12" db="EMBL/GenBank/DDBJ databases">
        <title>Sphingomonas abieness sp. nov., an endophytic bacterium isolated from Abies koreana.</title>
        <authorList>
            <person name="Jiang L."/>
            <person name="Lee J."/>
        </authorList>
    </citation>
    <scope>NUCLEOTIDE SEQUENCE [LARGE SCALE GENOMIC DNA]</scope>
    <source>
        <strain evidence="2">PAMB 00755</strain>
    </source>
</reference>
<gene>
    <name evidence="1" type="ORF">PBT88_04345</name>
</gene>
<protein>
    <submittedName>
        <fullName evidence="1">Uncharacterized protein</fullName>
    </submittedName>
</protein>
<dbReference type="Gene3D" id="3.40.1410.10">
    <property type="entry name" value="Chorismate lyase-like"/>
    <property type="match status" value="1"/>
</dbReference>
<dbReference type="EMBL" id="CP115174">
    <property type="protein sequence ID" value="WBO23369.1"/>
    <property type="molecule type" value="Genomic_DNA"/>
</dbReference>
<organism evidence="1 2">
    <name type="scientific">Sphingomonas abietis</name>
    <dbReference type="NCBI Taxonomy" id="3012344"/>
    <lineage>
        <taxon>Bacteria</taxon>
        <taxon>Pseudomonadati</taxon>
        <taxon>Pseudomonadota</taxon>
        <taxon>Alphaproteobacteria</taxon>
        <taxon>Sphingomonadales</taxon>
        <taxon>Sphingomonadaceae</taxon>
        <taxon>Sphingomonas</taxon>
    </lineage>
</organism>
<name>A0ABY7NTV6_9SPHN</name>
<evidence type="ECO:0000313" key="1">
    <source>
        <dbReference type="EMBL" id="WBO23369.1"/>
    </source>
</evidence>
<dbReference type="RefSeq" id="WP_270078001.1">
    <property type="nucleotide sequence ID" value="NZ_CP115174.1"/>
</dbReference>
<dbReference type="Proteomes" id="UP001210865">
    <property type="component" value="Chromosome"/>
</dbReference>
<proteinExistence type="predicted"/>
<dbReference type="InterPro" id="IPR028978">
    <property type="entry name" value="Chorismate_lyase_/UTRA_dom_sf"/>
</dbReference>
<accession>A0ABY7NTV6</accession>
<evidence type="ECO:0000313" key="2">
    <source>
        <dbReference type="Proteomes" id="UP001210865"/>
    </source>
</evidence>
<dbReference type="SUPFAM" id="SSF64288">
    <property type="entry name" value="Chorismate lyase-like"/>
    <property type="match status" value="1"/>
</dbReference>
<sequence>MMLAAALLVSAAPWPDTPQARVEALAVLQTLNANLLSHDSATLTLDRWCADHHIAQPATVVAERVRGEDKPATADIRAALKVTPDMPVAYRRVRLRCGDHVLSDADNWYVPARLTAAMNDALEQSDIAFGRAVQALHFARHTLSATLLWSPLPDGREMTGLPGMPLRPGRLAIPDHVLEHRAILATPDGTPFSLVVESYTSAVLDFPPPAG</sequence>
<keyword evidence="2" id="KW-1185">Reference proteome</keyword>